<dbReference type="Proteomes" id="UP000317122">
    <property type="component" value="Unassembled WGS sequence"/>
</dbReference>
<dbReference type="Gene3D" id="3.40.190.10">
    <property type="entry name" value="Periplasmic binding protein-like II"/>
    <property type="match status" value="1"/>
</dbReference>
<comment type="subcellular location">
    <subcellularLocation>
        <location evidence="1">Periplasm</location>
    </subcellularLocation>
</comment>
<dbReference type="GO" id="GO:0015833">
    <property type="term" value="P:peptide transport"/>
    <property type="evidence" value="ECO:0007669"/>
    <property type="project" value="TreeGrafter"/>
</dbReference>
<dbReference type="Gene3D" id="3.90.76.10">
    <property type="entry name" value="Dipeptide-binding Protein, Domain 1"/>
    <property type="match status" value="1"/>
</dbReference>
<dbReference type="SUPFAM" id="SSF53850">
    <property type="entry name" value="Periplasmic binding protein-like II"/>
    <property type="match status" value="1"/>
</dbReference>
<dbReference type="PIRSF" id="PIRSF002741">
    <property type="entry name" value="MppA"/>
    <property type="match status" value="1"/>
</dbReference>
<dbReference type="CDD" id="cd00995">
    <property type="entry name" value="PBP2_NikA_DppA_OppA_like"/>
    <property type="match status" value="1"/>
</dbReference>
<dbReference type="PANTHER" id="PTHR30290">
    <property type="entry name" value="PERIPLASMIC BINDING COMPONENT OF ABC TRANSPORTER"/>
    <property type="match status" value="1"/>
</dbReference>
<comment type="similarity">
    <text evidence="2">Belongs to the bacterial solute-binding protein 5 family.</text>
</comment>
<evidence type="ECO:0000256" key="2">
    <source>
        <dbReference type="ARBA" id="ARBA00005695"/>
    </source>
</evidence>
<protein>
    <submittedName>
        <fullName evidence="6">Peptide/nickel transport system substrate-binding protein</fullName>
    </submittedName>
</protein>
<dbReference type="InterPro" id="IPR006311">
    <property type="entry name" value="TAT_signal"/>
</dbReference>
<keyword evidence="3" id="KW-0813">Transport</keyword>
<keyword evidence="7" id="KW-1185">Reference proteome</keyword>
<organism evidence="6 7">
    <name type="scientific">Mesorhizobium tianshanense</name>
    <dbReference type="NCBI Taxonomy" id="39844"/>
    <lineage>
        <taxon>Bacteria</taxon>
        <taxon>Pseudomonadati</taxon>
        <taxon>Pseudomonadota</taxon>
        <taxon>Alphaproteobacteria</taxon>
        <taxon>Hyphomicrobiales</taxon>
        <taxon>Phyllobacteriaceae</taxon>
        <taxon>Mesorhizobium</taxon>
    </lineage>
</organism>
<evidence type="ECO:0000256" key="4">
    <source>
        <dbReference type="ARBA" id="ARBA00022729"/>
    </source>
</evidence>
<dbReference type="Pfam" id="PF00496">
    <property type="entry name" value="SBP_bac_5"/>
    <property type="match status" value="1"/>
</dbReference>
<dbReference type="GO" id="GO:0043190">
    <property type="term" value="C:ATP-binding cassette (ABC) transporter complex"/>
    <property type="evidence" value="ECO:0007669"/>
    <property type="project" value="InterPro"/>
</dbReference>
<reference evidence="6 7" key="1">
    <citation type="journal article" date="2015" name="Stand. Genomic Sci.">
        <title>Genomic Encyclopedia of Bacterial and Archaeal Type Strains, Phase III: the genomes of soil and plant-associated and newly described type strains.</title>
        <authorList>
            <person name="Whitman W.B."/>
            <person name="Woyke T."/>
            <person name="Klenk H.P."/>
            <person name="Zhou Y."/>
            <person name="Lilburn T.G."/>
            <person name="Beck B.J."/>
            <person name="De Vos P."/>
            <person name="Vandamme P."/>
            <person name="Eisen J.A."/>
            <person name="Garrity G."/>
            <person name="Hugenholtz P."/>
            <person name="Kyrpides N.C."/>
        </authorList>
    </citation>
    <scope>NUCLEOTIDE SEQUENCE [LARGE SCALE GENOMIC DNA]</scope>
    <source>
        <strain evidence="6 7">CGMCC 1.2546</strain>
    </source>
</reference>
<dbReference type="GO" id="GO:0030288">
    <property type="term" value="C:outer membrane-bounded periplasmic space"/>
    <property type="evidence" value="ECO:0007669"/>
    <property type="project" value="UniProtKB-ARBA"/>
</dbReference>
<evidence type="ECO:0000256" key="3">
    <source>
        <dbReference type="ARBA" id="ARBA00022448"/>
    </source>
</evidence>
<dbReference type="PANTHER" id="PTHR30290:SF9">
    <property type="entry name" value="OLIGOPEPTIDE-BINDING PROTEIN APPA"/>
    <property type="match status" value="1"/>
</dbReference>
<accession>A0A562MBK7</accession>
<evidence type="ECO:0000313" key="6">
    <source>
        <dbReference type="EMBL" id="TWI17270.1"/>
    </source>
</evidence>
<evidence type="ECO:0000256" key="1">
    <source>
        <dbReference type="ARBA" id="ARBA00004418"/>
    </source>
</evidence>
<proteinExistence type="inferred from homology"/>
<dbReference type="InterPro" id="IPR039424">
    <property type="entry name" value="SBP_5"/>
</dbReference>
<evidence type="ECO:0000259" key="5">
    <source>
        <dbReference type="Pfam" id="PF00496"/>
    </source>
</evidence>
<dbReference type="InterPro" id="IPR030678">
    <property type="entry name" value="Peptide/Ni-bd"/>
</dbReference>
<dbReference type="GO" id="GO:1904680">
    <property type="term" value="F:peptide transmembrane transporter activity"/>
    <property type="evidence" value="ECO:0007669"/>
    <property type="project" value="TreeGrafter"/>
</dbReference>
<dbReference type="Gene3D" id="3.10.105.10">
    <property type="entry name" value="Dipeptide-binding Protein, Domain 3"/>
    <property type="match status" value="1"/>
</dbReference>
<evidence type="ECO:0000313" key="7">
    <source>
        <dbReference type="Proteomes" id="UP000317122"/>
    </source>
</evidence>
<keyword evidence="4" id="KW-0732">Signal</keyword>
<dbReference type="EMBL" id="VLKT01000109">
    <property type="protein sequence ID" value="TWI17270.1"/>
    <property type="molecule type" value="Genomic_DNA"/>
</dbReference>
<gene>
    <name evidence="6" type="ORF">IQ26_07549</name>
</gene>
<comment type="caution">
    <text evidence="6">The sequence shown here is derived from an EMBL/GenBank/DDBJ whole genome shotgun (WGS) entry which is preliminary data.</text>
</comment>
<sequence>MTLTRRTFVGAAGGTVMLAGLPKVRAADETPRRGGVLRAATSEEPFAPAFDVHKVDSLLTTRIGYLAYNGLVNVNERREIEPDLAESWEQPDALTYIFKLRKGVLFHDGTEFDADAVKFNLERIINPETASPKRADFAVIKTIDVVDKYTVKLHLDHPFAPLLGYMRRSYFGIMSPKAITEQMGQDPLKRSIGTGPFKFVSYTRGDKVILERFDKYFGTPAWLDGIEIRIMPEQSTQFAALQTGSLDYMIQTSPSFAEQMKYNPDLQVLSAPSTIWDFLAFNVMRAPFTDKRVRQAFSMALDREAMAKGVYRGYAKAAQGALSSGFSPYFRDNGDIPFQTYDPDRAKALLKEADFPFQSELRFDTFTERPWGQIGDAIADQISALGVKLRIEKPDFNTFAQYFYGTKEYWFGNSSMTGGGADPDELMYKQFVTGEVYNINNYTNPEVDKLLKDARTENDVEKRVDLYNKANRMLMEECCVAFLVYPDLVEGMRANVHGYRFRDESAGTFDECWLS</sequence>
<feature type="domain" description="Solute-binding protein family 5" evidence="5">
    <location>
        <begin position="79"/>
        <end position="434"/>
    </location>
</feature>
<dbReference type="AlphaFoldDB" id="A0A562MBK7"/>
<dbReference type="InterPro" id="IPR000914">
    <property type="entry name" value="SBP_5_dom"/>
</dbReference>
<name>A0A562MBK7_9HYPH</name>
<dbReference type="PROSITE" id="PS51318">
    <property type="entry name" value="TAT"/>
    <property type="match status" value="1"/>
</dbReference>